<dbReference type="InterPro" id="IPR029055">
    <property type="entry name" value="Ntn_hydrolases_N"/>
</dbReference>
<feature type="region of interest" description="Disordered" evidence="4">
    <location>
        <begin position="1"/>
        <end position="27"/>
    </location>
</feature>
<evidence type="ECO:0000256" key="4">
    <source>
        <dbReference type="SAM" id="MobiDB-lite"/>
    </source>
</evidence>
<dbReference type="InterPro" id="IPR002692">
    <property type="entry name" value="S45"/>
</dbReference>
<evidence type="ECO:0000313" key="5">
    <source>
        <dbReference type="EMBL" id="MEJ8642362.1"/>
    </source>
</evidence>
<protein>
    <submittedName>
        <fullName evidence="5">GNAT family N-acetyltransferase</fullName>
        <ecNumber evidence="5">2.3.1.-</ecNumber>
    </submittedName>
</protein>
<dbReference type="PANTHER" id="PTHR34218:SF4">
    <property type="entry name" value="ACYL-HOMOSERINE LACTONE ACYLASE QUIP"/>
    <property type="match status" value="1"/>
</dbReference>
<organism evidence="5 6">
    <name type="scientific">Streptomyces caledonius</name>
    <dbReference type="NCBI Taxonomy" id="3134107"/>
    <lineage>
        <taxon>Bacteria</taxon>
        <taxon>Bacillati</taxon>
        <taxon>Actinomycetota</taxon>
        <taxon>Actinomycetes</taxon>
        <taxon>Kitasatosporales</taxon>
        <taxon>Streptomycetaceae</taxon>
        <taxon>Streptomyces</taxon>
    </lineage>
</organism>
<comment type="caution">
    <text evidence="5">The sequence shown here is derived from an EMBL/GenBank/DDBJ whole genome shotgun (WGS) entry which is preliminary data.</text>
</comment>
<dbReference type="Proteomes" id="UP001382904">
    <property type="component" value="Unassembled WGS sequence"/>
</dbReference>
<comment type="similarity">
    <text evidence="1">Belongs to the peptidase S45 family.</text>
</comment>
<dbReference type="SUPFAM" id="SSF55729">
    <property type="entry name" value="Acyl-CoA N-acyltransferases (Nat)"/>
    <property type="match status" value="1"/>
</dbReference>
<dbReference type="EC" id="2.3.1.-" evidence="5"/>
<dbReference type="Pfam" id="PF01804">
    <property type="entry name" value="Penicil_amidase"/>
    <property type="match status" value="1"/>
</dbReference>
<keyword evidence="2" id="KW-0378">Hydrolase</keyword>
<dbReference type="InterPro" id="IPR023343">
    <property type="entry name" value="Penicillin_amidase_dom1"/>
</dbReference>
<keyword evidence="5" id="KW-0012">Acyltransferase</keyword>
<gene>
    <name evidence="5" type="ORF">WKI68_14890</name>
</gene>
<dbReference type="Gene3D" id="1.10.439.10">
    <property type="entry name" value="Penicillin Amidohydrolase, domain 1"/>
    <property type="match status" value="1"/>
</dbReference>
<accession>A0ABU8U3B0</accession>
<dbReference type="Pfam" id="PF13523">
    <property type="entry name" value="Acetyltransf_8"/>
    <property type="match status" value="1"/>
</dbReference>
<keyword evidence="3" id="KW-0865">Zymogen</keyword>
<dbReference type="InterPro" id="IPR016181">
    <property type="entry name" value="Acyl_CoA_acyltransferase"/>
</dbReference>
<feature type="region of interest" description="Disordered" evidence="4">
    <location>
        <begin position="689"/>
        <end position="774"/>
    </location>
</feature>
<dbReference type="Gene3D" id="2.30.120.10">
    <property type="match status" value="1"/>
</dbReference>
<dbReference type="Gene3D" id="3.60.20.10">
    <property type="entry name" value="Glutamine Phosphoribosylpyrophosphate, subunit 1, domain 1"/>
    <property type="match status" value="1"/>
</dbReference>
<feature type="compositionally biased region" description="Low complexity" evidence="4">
    <location>
        <begin position="712"/>
        <end position="723"/>
    </location>
</feature>
<dbReference type="Gene3D" id="1.10.1400.10">
    <property type="match status" value="1"/>
</dbReference>
<evidence type="ECO:0000256" key="1">
    <source>
        <dbReference type="ARBA" id="ARBA00006586"/>
    </source>
</evidence>
<feature type="region of interest" description="Disordered" evidence="4">
    <location>
        <begin position="329"/>
        <end position="352"/>
    </location>
</feature>
<sequence>MSSVSSESDPESYAQAQGGPGGETSASYDVYRDPWGIPHLRASDELRLAYAQGRVTAFDRAWQLEVERHRAEGSSASFLGADSVSWDRFARQCRLADTARRCYEAMAADEPGTAAWVRAYVDGVNDGLAAGAARDERFARTGLSPAPWEPWVPLAIWIATHILFAGFATKLWRERVARALGDEAVTLFATDGPGTAGSNGWLVPGDRTTTGSAIIAGDPHRFIEDPGVYQQIRLSCPDYDVLGLAVPGVPGLAHFGHTGSAAWAITNAMADYQDLYVEQLRRGADSAVEALGPDGVWESVARHTETITVAGGDDVEVEILETARGPVIIHADGEPGGKPGGDPRADADGSTQTLSLRYPPRVRRDLGFAALPALLRARTVADIDRALDGWAEPVNVVHAADTAGGLLHRVAGAVPLRHRTNRLRPVPAWDPQHAWQGWAPTPAEPVQGFAVMANARGIASPLGVEFAPPHRANRIRELLSGSADWSPKAMADVHRDTHLASAAPLLALLPGFEDLTPAAQALRERLLAWDRHMAADSTDATVFSAFRAATVRRFAADPVFEGLWGAPTGPDVFHPWLYLVPKIGYALEGLLTTSLVPGLDRAAHVRAALEETAAAATPDTPWSEVHRLTPWQAVPDPEATEWPGLGGDHDCVNATSTVPGFTDLTARASAARYVWDLARREDSLWAVPLGADGVTGSPHHRDQLPRGHSAISSPSSPTGPVSPRNRYELRLRRPTARAHPGRRGLRYRHHHARRPGRRLRADPQLGHAGAGPLLGMGEASRELVQEIYEDIDRRTTHHAFMVSRDGEEVALFQTYDCAEDRVSECYEVRPGDVGVHVLIGPIEGAAEHGFTGALMAAFIGFVFSDGTARRVVVEPDARNTKAVARMERSGFVLGPEVVLPEIDLPEVYLPAKPARLAFFNAPGAAAEGASGAVSATG</sequence>
<dbReference type="InterPro" id="IPR043146">
    <property type="entry name" value="Penicillin_amidase_N_B-knob"/>
</dbReference>
<name>A0ABU8U3B0_9ACTN</name>
<evidence type="ECO:0000256" key="3">
    <source>
        <dbReference type="ARBA" id="ARBA00023145"/>
    </source>
</evidence>
<dbReference type="EMBL" id="JBBKAM010000002">
    <property type="protein sequence ID" value="MEJ8642362.1"/>
    <property type="molecule type" value="Genomic_DNA"/>
</dbReference>
<dbReference type="InterPro" id="IPR043147">
    <property type="entry name" value="Penicillin_amidase_A-knob"/>
</dbReference>
<dbReference type="Gene3D" id="3.40.630.30">
    <property type="match status" value="1"/>
</dbReference>
<dbReference type="SUPFAM" id="SSF56235">
    <property type="entry name" value="N-terminal nucleophile aminohydrolases (Ntn hydrolases)"/>
    <property type="match status" value="1"/>
</dbReference>
<keyword evidence="6" id="KW-1185">Reference proteome</keyword>
<proteinExistence type="inferred from homology"/>
<feature type="compositionally biased region" description="Basic residues" evidence="4">
    <location>
        <begin position="732"/>
        <end position="758"/>
    </location>
</feature>
<dbReference type="GO" id="GO:0016746">
    <property type="term" value="F:acyltransferase activity"/>
    <property type="evidence" value="ECO:0007669"/>
    <property type="project" value="UniProtKB-KW"/>
</dbReference>
<evidence type="ECO:0000256" key="2">
    <source>
        <dbReference type="ARBA" id="ARBA00022801"/>
    </source>
</evidence>
<keyword evidence="5" id="KW-0808">Transferase</keyword>
<evidence type="ECO:0000313" key="6">
    <source>
        <dbReference type="Proteomes" id="UP001382904"/>
    </source>
</evidence>
<dbReference type="PANTHER" id="PTHR34218">
    <property type="entry name" value="PEPTIDASE S45 PENICILLIN AMIDASE"/>
    <property type="match status" value="1"/>
</dbReference>
<feature type="compositionally biased region" description="Basic and acidic residues" evidence="4">
    <location>
        <begin position="331"/>
        <end position="347"/>
    </location>
</feature>
<reference evidence="5 6" key="1">
    <citation type="submission" date="2024-03" db="EMBL/GenBank/DDBJ databases">
        <title>Novel Streptomyces species of biotechnological and ecological value are a feature of Machair soil.</title>
        <authorList>
            <person name="Prole J.R."/>
            <person name="Goodfellow M."/>
            <person name="Allenby N."/>
            <person name="Ward A.C."/>
        </authorList>
    </citation>
    <scope>NUCLEOTIDE SEQUENCE [LARGE SCALE GENOMIC DNA]</scope>
    <source>
        <strain evidence="5 6">MS1.HAVA.3</strain>
    </source>
</reference>